<dbReference type="STRING" id="1267768.BV394_06955"/>
<dbReference type="Proteomes" id="UP000187266">
    <property type="component" value="Chromosome"/>
</dbReference>
<evidence type="ECO:0000313" key="1">
    <source>
        <dbReference type="EMBL" id="APX89487.1"/>
    </source>
</evidence>
<accession>A0A2M9DE44</accession>
<evidence type="ECO:0000313" key="2">
    <source>
        <dbReference type="Proteomes" id="UP000187266"/>
    </source>
</evidence>
<accession>A0A1U7DHK9</accession>
<dbReference type="RefSeq" id="WP_076979510.1">
    <property type="nucleotide sequence ID" value="NZ_CP019124.1"/>
</dbReference>
<sequence length="80" mass="9073">MDATLYGRSQAPLVTDLINRIAPRKFRRDPLGLVSGYRAYLVYSHLSSLSDWELAELGLRRADLPRIAGDVIFQARNEAR</sequence>
<gene>
    <name evidence="1" type="ORF">BV394_06955</name>
</gene>
<proteinExistence type="predicted"/>
<name>A0A1U7DHK9_9RHOB</name>
<organism evidence="1 2">
    <name type="scientific">Brevirhabdus pacifica</name>
    <dbReference type="NCBI Taxonomy" id="1267768"/>
    <lineage>
        <taxon>Bacteria</taxon>
        <taxon>Pseudomonadati</taxon>
        <taxon>Pseudomonadota</taxon>
        <taxon>Alphaproteobacteria</taxon>
        <taxon>Rhodobacterales</taxon>
        <taxon>Paracoccaceae</taxon>
        <taxon>Brevirhabdus</taxon>
    </lineage>
</organism>
<reference evidence="1 2" key="1">
    <citation type="submission" date="2017-01" db="EMBL/GenBank/DDBJ databases">
        <title>Genomic analysis of Xuhuaishuia manganoxidans DY6-4.</title>
        <authorList>
            <person name="Wang X."/>
        </authorList>
    </citation>
    <scope>NUCLEOTIDE SEQUENCE [LARGE SCALE GENOMIC DNA]</scope>
    <source>
        <strain evidence="1 2">DY6-4</strain>
    </source>
</reference>
<keyword evidence="2" id="KW-1185">Reference proteome</keyword>
<protein>
    <submittedName>
        <fullName evidence="1">Uncharacterized protein</fullName>
    </submittedName>
</protein>
<dbReference type="AlphaFoldDB" id="A0A1U7DHK9"/>
<dbReference type="EMBL" id="CP019124">
    <property type="protein sequence ID" value="APX89487.1"/>
    <property type="molecule type" value="Genomic_DNA"/>
</dbReference>